<dbReference type="AlphaFoldDB" id="W9IUJ8"/>
<gene>
    <name evidence="1" type="ORF">FOYG_03026</name>
</gene>
<reference evidence="1 2" key="1">
    <citation type="submission" date="2011-06" db="EMBL/GenBank/DDBJ databases">
        <title>The Genome Sequence of Fusarium oxysporum FOSC 3-a.</title>
        <authorList>
            <consortium name="The Broad Institute Genome Sequencing Platform"/>
            <person name="Ma L.-J."/>
            <person name="Gale L.R."/>
            <person name="Schwartz D.C."/>
            <person name="Zhou S."/>
            <person name="Corby-Kistler H."/>
            <person name="Young S.K."/>
            <person name="Zeng Q."/>
            <person name="Gargeya S."/>
            <person name="Fitzgerald M."/>
            <person name="Haas B."/>
            <person name="Abouelleil A."/>
            <person name="Alvarado L."/>
            <person name="Arachchi H.M."/>
            <person name="Berlin A."/>
            <person name="Brown A."/>
            <person name="Chapman S.B."/>
            <person name="Chen Z."/>
            <person name="Dunbar C."/>
            <person name="Freedman E."/>
            <person name="Gearin G."/>
            <person name="Gellesch M."/>
            <person name="Goldberg J."/>
            <person name="Griggs A."/>
            <person name="Gujja S."/>
            <person name="Heiman D."/>
            <person name="Howarth C."/>
            <person name="Larson L."/>
            <person name="Lui A."/>
            <person name="MacDonald P.J.P."/>
            <person name="Mehta T."/>
            <person name="Montmayeur A."/>
            <person name="Murphy C."/>
            <person name="Neiman D."/>
            <person name="Pearson M."/>
            <person name="Priest M."/>
            <person name="Roberts A."/>
            <person name="Saif S."/>
            <person name="Shea T."/>
            <person name="Shenoy N."/>
            <person name="Sisk P."/>
            <person name="Stolte C."/>
            <person name="Sykes S."/>
            <person name="Wortman J."/>
            <person name="Nusbaum C."/>
            <person name="Birren B."/>
        </authorList>
    </citation>
    <scope>NUCLEOTIDE SEQUENCE [LARGE SCALE GENOMIC DNA]</scope>
    <source>
        <strain evidence="2">FOSC 3-a</strain>
    </source>
</reference>
<dbReference type="HOGENOM" id="CLU_2831244_0_0_1"/>
<dbReference type="Proteomes" id="UP000030753">
    <property type="component" value="Unassembled WGS sequence"/>
</dbReference>
<sequence length="66" mass="7424">MRFMADDSNRDLRPSSNWGHVEGFASTLYYQYQTASNGGSKIYVNEVNNEWPTVGLGRVHPAAGFR</sequence>
<organism evidence="1 2">
    <name type="scientific">Fusarium oxysporum NRRL 32931</name>
    <dbReference type="NCBI Taxonomy" id="660029"/>
    <lineage>
        <taxon>Eukaryota</taxon>
        <taxon>Fungi</taxon>
        <taxon>Dikarya</taxon>
        <taxon>Ascomycota</taxon>
        <taxon>Pezizomycotina</taxon>
        <taxon>Sordariomycetes</taxon>
        <taxon>Hypocreomycetidae</taxon>
        <taxon>Hypocreales</taxon>
        <taxon>Nectriaceae</taxon>
        <taxon>Fusarium</taxon>
        <taxon>Fusarium oxysporum species complex</taxon>
    </lineage>
</organism>
<evidence type="ECO:0000313" key="1">
    <source>
        <dbReference type="EMBL" id="EWY98648.1"/>
    </source>
</evidence>
<evidence type="ECO:0000313" key="2">
    <source>
        <dbReference type="Proteomes" id="UP000030753"/>
    </source>
</evidence>
<protein>
    <submittedName>
        <fullName evidence="1">Uncharacterized protein</fullName>
    </submittedName>
</protein>
<dbReference type="EMBL" id="JH717840">
    <property type="protein sequence ID" value="EWY98648.1"/>
    <property type="molecule type" value="Genomic_DNA"/>
</dbReference>
<proteinExistence type="predicted"/>
<accession>W9IUJ8</accession>
<name>W9IUJ8_FUSOX</name>